<dbReference type="Gene3D" id="3.30.1370.60">
    <property type="entry name" value="Hypothetical oxidoreductase yiak, domain 2"/>
    <property type="match status" value="1"/>
</dbReference>
<comment type="similarity">
    <text evidence="1">Belongs to the LDH2/MDH2 oxidoreductase family.</text>
</comment>
<evidence type="ECO:0000313" key="4">
    <source>
        <dbReference type="Proteomes" id="UP001352263"/>
    </source>
</evidence>
<name>A0ABU6J966_9BURK</name>
<dbReference type="Proteomes" id="UP001352263">
    <property type="component" value="Unassembled WGS sequence"/>
</dbReference>
<dbReference type="InterPro" id="IPR043144">
    <property type="entry name" value="Mal/L-sulf/L-lact_DH-like_ah"/>
</dbReference>
<dbReference type="Pfam" id="PF02615">
    <property type="entry name" value="Ldh_2"/>
    <property type="match status" value="1"/>
</dbReference>
<organism evidence="3 4">
    <name type="scientific">Noviherbaspirillum album</name>
    <dbReference type="NCBI Taxonomy" id="3080276"/>
    <lineage>
        <taxon>Bacteria</taxon>
        <taxon>Pseudomonadati</taxon>
        <taxon>Pseudomonadota</taxon>
        <taxon>Betaproteobacteria</taxon>
        <taxon>Burkholderiales</taxon>
        <taxon>Oxalobacteraceae</taxon>
        <taxon>Noviherbaspirillum</taxon>
    </lineage>
</organism>
<evidence type="ECO:0000256" key="2">
    <source>
        <dbReference type="ARBA" id="ARBA00023002"/>
    </source>
</evidence>
<gene>
    <name evidence="3" type="ORF">RY831_11995</name>
</gene>
<dbReference type="SUPFAM" id="SSF89733">
    <property type="entry name" value="L-sulfolactate dehydrogenase-like"/>
    <property type="match status" value="1"/>
</dbReference>
<sequence>MSECLIPTPALRQWVIDLWLAAGSSRQEAELTAAHLVGANLAGHDSHGVGMVPRYVNSWLANELQLNQHAETVTDGGTMLMLDGRRGMGQAVTHEAMELAIARAREHGVCVMGLRNSHHLGRVGHWAEQAVAAGMISVHFTNAVSKPIVAPHGGTQGRFVTNPFTVGVPVKGREPVVLDFATSAIALGKVRVAHNKKVSVPPASLLDAQGLPTDDPGVMFPAAGAAPGALLPFGGHKGYALAMVCELLGAALVGGETTRPQHLTMKHAIWNNMLAIVFDPARMGTGEVFGDEFNAFVEWVKSAPLQQGSDAILMPGEPEKAMRAARADAVPMDAETLAQMDQSAALVRAHRGTAPGPLSEIAMR</sequence>
<protein>
    <submittedName>
        <fullName evidence="3">Malate/lactate/ureidoglycolate dehydrogenase</fullName>
    </submittedName>
</protein>
<dbReference type="NCBIfam" id="NF007504">
    <property type="entry name" value="PRK10098.1"/>
    <property type="match status" value="1"/>
</dbReference>
<dbReference type="InterPro" id="IPR043143">
    <property type="entry name" value="Mal/L-sulf/L-lact_DH-like_NADP"/>
</dbReference>
<dbReference type="RefSeq" id="WP_326506585.1">
    <property type="nucleotide sequence ID" value="NZ_JAWIIV010000008.1"/>
</dbReference>
<dbReference type="Gene3D" id="1.10.1530.10">
    <property type="match status" value="1"/>
</dbReference>
<evidence type="ECO:0000313" key="3">
    <source>
        <dbReference type="EMBL" id="MEC4719875.1"/>
    </source>
</evidence>
<comment type="caution">
    <text evidence="3">The sequence shown here is derived from an EMBL/GenBank/DDBJ whole genome shotgun (WGS) entry which is preliminary data.</text>
</comment>
<dbReference type="InterPro" id="IPR003767">
    <property type="entry name" value="Malate/L-lactate_DH-like"/>
</dbReference>
<keyword evidence="2" id="KW-0560">Oxidoreductase</keyword>
<dbReference type="PANTHER" id="PTHR11091:SF0">
    <property type="entry name" value="MALATE DEHYDROGENASE"/>
    <property type="match status" value="1"/>
</dbReference>
<evidence type="ECO:0000256" key="1">
    <source>
        <dbReference type="ARBA" id="ARBA00006056"/>
    </source>
</evidence>
<dbReference type="EMBL" id="JAWIIV010000008">
    <property type="protein sequence ID" value="MEC4719875.1"/>
    <property type="molecule type" value="Genomic_DNA"/>
</dbReference>
<dbReference type="PANTHER" id="PTHR11091">
    <property type="entry name" value="OXIDOREDUCTASE-RELATED"/>
    <property type="match status" value="1"/>
</dbReference>
<proteinExistence type="inferred from homology"/>
<accession>A0ABU6J966</accession>
<dbReference type="InterPro" id="IPR036111">
    <property type="entry name" value="Mal/L-sulfo/L-lacto_DH-like_sf"/>
</dbReference>
<reference evidence="3 4" key="1">
    <citation type="submission" date="2023-10" db="EMBL/GenBank/DDBJ databases">
        <title>Noviherbaspirillum sp. CPCC 100848 genome assembly.</title>
        <authorList>
            <person name="Li X.Y."/>
            <person name="Fang X.M."/>
        </authorList>
    </citation>
    <scope>NUCLEOTIDE SEQUENCE [LARGE SCALE GENOMIC DNA]</scope>
    <source>
        <strain evidence="3 4">CPCC 100848</strain>
    </source>
</reference>
<keyword evidence="4" id="KW-1185">Reference proteome</keyword>